<evidence type="ECO:0000313" key="3">
    <source>
        <dbReference type="Proteomes" id="UP001365542"/>
    </source>
</evidence>
<comment type="caution">
    <text evidence="2">The sequence shown here is derived from an EMBL/GenBank/DDBJ whole genome shotgun (WGS) entry which is preliminary data.</text>
</comment>
<proteinExistence type="predicted"/>
<feature type="chain" id="PRO_5043339794" evidence="1">
    <location>
        <begin position="25"/>
        <end position="846"/>
    </location>
</feature>
<dbReference type="AlphaFoldDB" id="A0AAV9WZD9"/>
<organism evidence="2 3">
    <name type="scientific">Orbilia ellipsospora</name>
    <dbReference type="NCBI Taxonomy" id="2528407"/>
    <lineage>
        <taxon>Eukaryota</taxon>
        <taxon>Fungi</taxon>
        <taxon>Dikarya</taxon>
        <taxon>Ascomycota</taxon>
        <taxon>Pezizomycotina</taxon>
        <taxon>Orbiliomycetes</taxon>
        <taxon>Orbiliales</taxon>
        <taxon>Orbiliaceae</taxon>
        <taxon>Orbilia</taxon>
    </lineage>
</organism>
<name>A0AAV9WZD9_9PEZI</name>
<gene>
    <name evidence="2" type="ORF">TWF694_004049</name>
</gene>
<dbReference type="EMBL" id="JAVHJO010000014">
    <property type="protein sequence ID" value="KAK6528816.1"/>
    <property type="molecule type" value="Genomic_DNA"/>
</dbReference>
<evidence type="ECO:0000313" key="2">
    <source>
        <dbReference type="EMBL" id="KAK6528816.1"/>
    </source>
</evidence>
<reference evidence="2 3" key="1">
    <citation type="submission" date="2019-10" db="EMBL/GenBank/DDBJ databases">
        <authorList>
            <person name="Palmer J.M."/>
        </authorList>
    </citation>
    <scope>NUCLEOTIDE SEQUENCE [LARGE SCALE GENOMIC DNA]</scope>
    <source>
        <strain evidence="2 3">TWF694</strain>
    </source>
</reference>
<keyword evidence="1" id="KW-0732">Signal</keyword>
<feature type="signal peptide" evidence="1">
    <location>
        <begin position="1"/>
        <end position="24"/>
    </location>
</feature>
<sequence length="846" mass="91366">MRPSWLIPTALTGIWLLFDQCVQAAPGNLQQRGPWANAPTTSSEAPVAPVGYYYEFTPATSAAVETSSQIREPHVSEYTPSCSDWILCYSCPGGYYCPESEASTTQSSLVILPTCASWKACPECRGGYKCWRPKSTSTEIAAETISTGLTVVPTCYPYKYCYSCIGGYSCLAPTTTKYIGTALNPIVYPTCPDYVLCPTCEGGYICPSVTRASAVSAHTKYLPTCSNYQPCSTCKWGWSCPTPVPTNTYTIVITKGTLYATVTEKVPSGYYGYGTSAIGVSSETATIYNWASYEQPTCTNYIVCPTCDIGYYCPTSSSTQGPSPSIYYLPPSLEQSQASTVPPSPTFYPPPPCDNYVICPSCFLGYYCPISSERPTSSTASATSAISYGAPTCANYIVCPTCPLGYYCPKLSTSQSPTGSKYYQSSIPASFANPSYSIPPCDDYIVCPTCLLGYSCPSKSSPPTPTSIYYQKPSSEATTPTYNWASYEQPTCPNYVVCPTCPLGYYCPSSTERTTNPKTPQKYGTPTCTDYIVCPTCALGYSCPEGRGTPSAPIYYTTPIDTSTSQGERNPYLPSTTYYIGLPTTTIVVSPTCSAYVLCPACPSGFYCPLESTSATQSKDATYYNSKPTTTENPSLSVPPCDVYVFCPECELGYSCLMTPTSRSAYRPGGTANPAMSNPTYYSPLPNPSIDATYVKTTENPIYESATIPVPEVPTCANYALCPTCPSGYYCLSTIEPTFASSTKYGVIPTGIIESVYSTRILPPHYGASDLCPSATETVTVTETRDVYRIYNTCGDNPYIILSSFALPTVTITQCDLKYPETYELPTPVPTNDSKWVDISRAPVLL</sequence>
<evidence type="ECO:0000256" key="1">
    <source>
        <dbReference type="SAM" id="SignalP"/>
    </source>
</evidence>
<keyword evidence="3" id="KW-1185">Reference proteome</keyword>
<protein>
    <submittedName>
        <fullName evidence="2">Uncharacterized protein</fullName>
    </submittedName>
</protein>
<accession>A0AAV9WZD9</accession>
<dbReference type="Proteomes" id="UP001365542">
    <property type="component" value="Unassembled WGS sequence"/>
</dbReference>